<dbReference type="OMA" id="QMWFILE"/>
<dbReference type="KEGG" id="csj:CSK29544_03125"/>
<evidence type="ECO:0000259" key="1">
    <source>
        <dbReference type="SMART" id="SM00873"/>
    </source>
</evidence>
<dbReference type="EMBL" id="JABTXY010000024">
    <property type="protein sequence ID" value="NYV43232.1"/>
    <property type="molecule type" value="Genomic_DNA"/>
</dbReference>
<sequence>MKPLTPSIAPEIARLAPGFRAISINVIAAPLADESVGRRALEAACRHVQENDFPWAQSHLAAWDAVFQAFGAKPKRTPCSAQALRKRVARDGAMASLDPVVDLYNAVSIKYAVPIGGENRAAYQGEPRLVIADGSEAFDTFKDGEPVNESPEPGEPVWRDDAGVTCRRWNWRQGVRTRLDSQAQEMWFILECLPAMPEEAADAAARELAEGLAAMMPGAQITTETVQPG</sequence>
<dbReference type="Pfam" id="PF03483">
    <property type="entry name" value="B3_4"/>
    <property type="match status" value="1"/>
</dbReference>
<reference evidence="2 3" key="1">
    <citation type="submission" date="2020-05" db="EMBL/GenBank/DDBJ databases">
        <title>The draft genome of Cronobacter sakazakii strain 145005.</title>
        <authorList>
            <person name="Yang J."/>
            <person name="Liu L."/>
            <person name="Feng Y."/>
            <person name="Zong Z."/>
        </authorList>
    </citation>
    <scope>NUCLEOTIDE SEQUENCE [LARGE SCALE GENOMIC DNA]</scope>
    <source>
        <strain evidence="2 3">145005</strain>
    </source>
</reference>
<organism evidence="2 3">
    <name type="scientific">Cronobacter sakazakii</name>
    <name type="common">Enterobacter sakazakii</name>
    <dbReference type="NCBI Taxonomy" id="28141"/>
    <lineage>
        <taxon>Bacteria</taxon>
        <taxon>Pseudomonadati</taxon>
        <taxon>Pseudomonadota</taxon>
        <taxon>Gammaproteobacteria</taxon>
        <taxon>Enterobacterales</taxon>
        <taxon>Enterobacteriaceae</taxon>
        <taxon>Cronobacter</taxon>
    </lineage>
</organism>
<dbReference type="SUPFAM" id="SSF56037">
    <property type="entry name" value="PheT/TilS domain"/>
    <property type="match status" value="1"/>
</dbReference>
<dbReference type="STRING" id="28141.CSK29544_03125"/>
<dbReference type="AlphaFoldDB" id="A0A2S9UHY2"/>
<protein>
    <submittedName>
        <fullName evidence="2">B3/4 domain-containing protein</fullName>
    </submittedName>
</protein>
<dbReference type="PANTHER" id="PTHR39209:SF2">
    <property type="entry name" value="CYTOPLASMIC PROTEIN"/>
    <property type="match status" value="1"/>
</dbReference>
<comment type="caution">
    <text evidence="2">The sequence shown here is derived from an EMBL/GenBank/DDBJ whole genome shotgun (WGS) entry which is preliminary data.</text>
</comment>
<evidence type="ECO:0000313" key="2">
    <source>
        <dbReference type="EMBL" id="NYV43232.1"/>
    </source>
</evidence>
<accession>A0A2S9UHY2</accession>
<dbReference type="GO" id="GO:0003723">
    <property type="term" value="F:RNA binding"/>
    <property type="evidence" value="ECO:0007669"/>
    <property type="project" value="InterPro"/>
</dbReference>
<dbReference type="InterPro" id="IPR005146">
    <property type="entry name" value="B3/B4_tRNA-bd"/>
</dbReference>
<dbReference type="Gene3D" id="3.50.40.10">
    <property type="entry name" value="Phenylalanyl-trna Synthetase, Chain B, domain 3"/>
    <property type="match status" value="1"/>
</dbReference>
<proteinExistence type="predicted"/>
<dbReference type="InterPro" id="IPR020825">
    <property type="entry name" value="Phe-tRNA_synthase-like_B3/B4"/>
</dbReference>
<name>A0A2S9UHY2_CROSK</name>
<evidence type="ECO:0000313" key="3">
    <source>
        <dbReference type="Proteomes" id="UP000548673"/>
    </source>
</evidence>
<feature type="domain" description="B3/B4 tRNA-binding" evidence="1">
    <location>
        <begin position="61"/>
        <end position="210"/>
    </location>
</feature>
<dbReference type="RefSeq" id="WP_007900239.1">
    <property type="nucleotide sequence ID" value="NZ_CP011047.1"/>
</dbReference>
<dbReference type="PANTHER" id="PTHR39209">
    <property type="match status" value="1"/>
</dbReference>
<dbReference type="Proteomes" id="UP000548673">
    <property type="component" value="Unassembled WGS sequence"/>
</dbReference>
<dbReference type="GO" id="GO:0004826">
    <property type="term" value="F:phenylalanine-tRNA ligase activity"/>
    <property type="evidence" value="ECO:0007669"/>
    <property type="project" value="InterPro"/>
</dbReference>
<gene>
    <name evidence="2" type="ORF">HRR37_12830</name>
</gene>
<dbReference type="SMART" id="SM00873">
    <property type="entry name" value="B3_4"/>
    <property type="match status" value="1"/>
</dbReference>